<evidence type="ECO:0000313" key="4">
    <source>
        <dbReference type="WBParaSite" id="Pan_g23241.t1"/>
    </source>
</evidence>
<feature type="region of interest" description="Disordered" evidence="1">
    <location>
        <begin position="307"/>
        <end position="334"/>
    </location>
</feature>
<protein>
    <submittedName>
        <fullName evidence="4">DUF4457 domain-containing protein</fullName>
    </submittedName>
</protein>
<evidence type="ECO:0000313" key="3">
    <source>
        <dbReference type="Proteomes" id="UP000492821"/>
    </source>
</evidence>
<dbReference type="AlphaFoldDB" id="A0A7E4VNG0"/>
<dbReference type="WBParaSite" id="Pan_g23241.t1">
    <property type="protein sequence ID" value="Pan_g23241.t1"/>
    <property type="gene ID" value="Pan_g23241"/>
</dbReference>
<dbReference type="InterPro" id="IPR027859">
    <property type="entry name" value="KATNIP_dom"/>
</dbReference>
<feature type="domain" description="KATNIP" evidence="2">
    <location>
        <begin position="354"/>
        <end position="646"/>
    </location>
</feature>
<dbReference type="InterPro" id="IPR026704">
    <property type="entry name" value="KATNIP"/>
</dbReference>
<reference evidence="3" key="1">
    <citation type="journal article" date="2013" name="Genetics">
        <title>The draft genome and transcriptome of Panagrellus redivivus are shaped by the harsh demands of a free-living lifestyle.</title>
        <authorList>
            <person name="Srinivasan J."/>
            <person name="Dillman A.R."/>
            <person name="Macchietto M.G."/>
            <person name="Heikkinen L."/>
            <person name="Lakso M."/>
            <person name="Fracchia K.M."/>
            <person name="Antoshechkin I."/>
            <person name="Mortazavi A."/>
            <person name="Wong G."/>
            <person name="Sternberg P.W."/>
        </authorList>
    </citation>
    <scope>NUCLEOTIDE SEQUENCE [LARGE SCALE GENOMIC DNA]</scope>
    <source>
        <strain evidence="3">MT8872</strain>
    </source>
</reference>
<dbReference type="PANTHER" id="PTHR21534">
    <property type="entry name" value="KATANIN-INTERACTING PROTEIN"/>
    <property type="match status" value="1"/>
</dbReference>
<sequence length="663" mass="73218">MNSSSIGASIEEREEGPLNAVGTGALRCGTKRSWQSAVIATWCSPSRRPRGSTLTTSIGAFSAKSVDCCVLTMSATAIISPEAPNHSLIGGQSGMSIPELPSGKKLRFILLYPWDDPMFIGISALEIFAATGERLQSSRISTNAVKQIGTLETLLSCNTCPTTDPRRMWACNYRENGAELPIWIDIELKAVATIAMIRVWNYNQSRVHALRGVHEMRIELDGRLIFEGEISCAYSDGNDAKDLGDTILFTTSTDILDLVAENDIFLNEYDSIKATLTGLDDLSIASDGTTPLMSPASSIADACIQRPRTAATGSRESRRGSLADSDKTEHVVSTDEDDLENVYNVYKTKLFHVELKANWGHHGLIGLTGIQFLGPDGEPVHSDEVTVKLSHGELCEGESLASLLNKKNLSCTPSDMCLLKFDPQTPIPMLSFTFPKEVSLSGVSIWNYNASAELACAGVRCAQFYVNGKPIVSPVLLRKAPGYVYFDYVQDISFDRCHLFRPVTSRPNTRSISAFIFQLRLLSTWGDEYYIGLNGLEFYNRRNHRINLGHQNIAAFPESVNILPTVDHDPRSSDKLIDGQNDTKKAHHMWLTPMLPNRYARVFVIFDSPTFVSRIRVFNYRKTPERGVRHVTLSADDLIVYSGEIPMSTAAETGILDINLREA</sequence>
<dbReference type="PANTHER" id="PTHR21534:SF0">
    <property type="entry name" value="KATANIN-INTERACTING PROTEIN"/>
    <property type="match status" value="1"/>
</dbReference>
<evidence type="ECO:0000256" key="1">
    <source>
        <dbReference type="SAM" id="MobiDB-lite"/>
    </source>
</evidence>
<name>A0A7E4VNG0_PANRE</name>
<dbReference type="Proteomes" id="UP000492821">
    <property type="component" value="Unassembled WGS sequence"/>
</dbReference>
<reference evidence="4" key="2">
    <citation type="submission" date="2020-10" db="UniProtKB">
        <authorList>
            <consortium name="WormBaseParasite"/>
        </authorList>
    </citation>
    <scope>IDENTIFICATION</scope>
</reference>
<dbReference type="Pfam" id="PF14652">
    <property type="entry name" value="DUF4457"/>
    <property type="match status" value="2"/>
</dbReference>
<evidence type="ECO:0000259" key="2">
    <source>
        <dbReference type="Pfam" id="PF14652"/>
    </source>
</evidence>
<keyword evidence="3" id="KW-1185">Reference proteome</keyword>
<feature type="domain" description="KATNIP" evidence="2">
    <location>
        <begin position="150"/>
        <end position="252"/>
    </location>
</feature>
<organism evidence="3 4">
    <name type="scientific">Panagrellus redivivus</name>
    <name type="common">Microworm</name>
    <dbReference type="NCBI Taxonomy" id="6233"/>
    <lineage>
        <taxon>Eukaryota</taxon>
        <taxon>Metazoa</taxon>
        <taxon>Ecdysozoa</taxon>
        <taxon>Nematoda</taxon>
        <taxon>Chromadorea</taxon>
        <taxon>Rhabditida</taxon>
        <taxon>Tylenchina</taxon>
        <taxon>Panagrolaimomorpha</taxon>
        <taxon>Panagrolaimoidea</taxon>
        <taxon>Panagrolaimidae</taxon>
        <taxon>Panagrellus</taxon>
    </lineage>
</organism>
<feature type="compositionally biased region" description="Basic and acidic residues" evidence="1">
    <location>
        <begin position="315"/>
        <end position="333"/>
    </location>
</feature>
<proteinExistence type="predicted"/>
<accession>A0A7E4VNG0</accession>